<feature type="domain" description="Glycosyltransferase subfamily 4-like N-terminal" evidence="3">
    <location>
        <begin position="74"/>
        <end position="188"/>
    </location>
</feature>
<dbReference type="SUPFAM" id="SSF53756">
    <property type="entry name" value="UDP-Glycosyltransferase/glycogen phosphorylase"/>
    <property type="match status" value="1"/>
</dbReference>
<proteinExistence type="predicted"/>
<evidence type="ECO:0000313" key="5">
    <source>
        <dbReference type="Proteomes" id="UP001596091"/>
    </source>
</evidence>
<feature type="transmembrane region" description="Helical" evidence="1">
    <location>
        <begin position="59"/>
        <end position="83"/>
    </location>
</feature>
<dbReference type="EC" id="2.4.-.-" evidence="4"/>
<dbReference type="InterPro" id="IPR001296">
    <property type="entry name" value="Glyco_trans_1"/>
</dbReference>
<dbReference type="Pfam" id="PF13439">
    <property type="entry name" value="Glyco_transf_4"/>
    <property type="match status" value="1"/>
</dbReference>
<dbReference type="PANTHER" id="PTHR45947">
    <property type="entry name" value="SULFOQUINOVOSYL TRANSFERASE SQD2"/>
    <property type="match status" value="1"/>
</dbReference>
<evidence type="ECO:0000259" key="2">
    <source>
        <dbReference type="Pfam" id="PF00534"/>
    </source>
</evidence>
<gene>
    <name evidence="4" type="ORF">ACFPT7_06245</name>
</gene>
<dbReference type="Gene3D" id="3.40.50.2000">
    <property type="entry name" value="Glycogen Phosphorylase B"/>
    <property type="match status" value="2"/>
</dbReference>
<evidence type="ECO:0000256" key="1">
    <source>
        <dbReference type="SAM" id="Phobius"/>
    </source>
</evidence>
<keyword evidence="5" id="KW-1185">Reference proteome</keyword>
<keyword evidence="4" id="KW-0808">Transferase</keyword>
<reference evidence="5" key="1">
    <citation type="journal article" date="2019" name="Int. J. Syst. Evol. Microbiol.">
        <title>The Global Catalogue of Microorganisms (GCM) 10K type strain sequencing project: providing services to taxonomists for standard genome sequencing and annotation.</title>
        <authorList>
            <consortium name="The Broad Institute Genomics Platform"/>
            <consortium name="The Broad Institute Genome Sequencing Center for Infectious Disease"/>
            <person name="Wu L."/>
            <person name="Ma J."/>
        </authorList>
    </citation>
    <scope>NUCLEOTIDE SEQUENCE [LARGE SCALE GENOMIC DNA]</scope>
    <source>
        <strain evidence="5">JCM 4087</strain>
    </source>
</reference>
<dbReference type="Proteomes" id="UP001596091">
    <property type="component" value="Unassembled WGS sequence"/>
</dbReference>
<dbReference type="CDD" id="cd03801">
    <property type="entry name" value="GT4_PimA-like"/>
    <property type="match status" value="1"/>
</dbReference>
<keyword evidence="1" id="KW-1133">Transmembrane helix</keyword>
<dbReference type="InterPro" id="IPR050194">
    <property type="entry name" value="Glycosyltransferase_grp1"/>
</dbReference>
<dbReference type="InterPro" id="IPR028098">
    <property type="entry name" value="Glyco_trans_4-like_N"/>
</dbReference>
<dbReference type="PANTHER" id="PTHR45947:SF15">
    <property type="entry name" value="TEICHURONIC ACID BIOSYNTHESIS GLYCOSYLTRANSFERASE TUAC-RELATED"/>
    <property type="match status" value="1"/>
</dbReference>
<dbReference type="EMBL" id="JBHSPH010000002">
    <property type="protein sequence ID" value="MFC5861886.1"/>
    <property type="molecule type" value="Genomic_DNA"/>
</dbReference>
<dbReference type="Pfam" id="PF00534">
    <property type="entry name" value="Glycos_transf_1"/>
    <property type="match status" value="1"/>
</dbReference>
<name>A0ABW1EDD5_9BACT</name>
<keyword evidence="1" id="KW-0812">Transmembrane</keyword>
<evidence type="ECO:0000259" key="3">
    <source>
        <dbReference type="Pfam" id="PF13439"/>
    </source>
</evidence>
<comment type="caution">
    <text evidence="4">The sequence shown here is derived from an EMBL/GenBank/DDBJ whole genome shotgun (WGS) entry which is preliminary data.</text>
</comment>
<organism evidence="4 5">
    <name type="scientific">Acidicapsa dinghuensis</name>
    <dbReference type="NCBI Taxonomy" id="2218256"/>
    <lineage>
        <taxon>Bacteria</taxon>
        <taxon>Pseudomonadati</taxon>
        <taxon>Acidobacteriota</taxon>
        <taxon>Terriglobia</taxon>
        <taxon>Terriglobales</taxon>
        <taxon>Acidobacteriaceae</taxon>
        <taxon>Acidicapsa</taxon>
    </lineage>
</organism>
<protein>
    <submittedName>
        <fullName evidence="4">Glycosyltransferase family 4 protein</fullName>
        <ecNumber evidence="4">2.4.-.-</ecNumber>
    </submittedName>
</protein>
<feature type="domain" description="Glycosyl transferase family 1" evidence="2">
    <location>
        <begin position="202"/>
        <end position="358"/>
    </location>
</feature>
<keyword evidence="4" id="KW-0328">Glycosyltransferase</keyword>
<dbReference type="GO" id="GO:0016757">
    <property type="term" value="F:glycosyltransferase activity"/>
    <property type="evidence" value="ECO:0007669"/>
    <property type="project" value="UniProtKB-KW"/>
</dbReference>
<evidence type="ECO:0000313" key="4">
    <source>
        <dbReference type="EMBL" id="MFC5861886.1"/>
    </source>
</evidence>
<accession>A0ABW1EDD5</accession>
<keyword evidence="1" id="KW-0472">Membrane</keyword>
<sequence>MRDRGIAIEVASINLPDRPKDRLPKVEAAEAEKTFYVKPDSAAKALTRLFMIAFRNPLVLFRGLGFALAMGGWDLLARAYALFYLAEALLVGDWMRRRGLSHLHVHFGGAVATVGMITAHAWRIPWSLTLHGPDEFFDQEKFYLRQKIESTAFVICISDFCRSQVIRIAPQIDDSRTEIVRLGVDCDQLKPLEHFLKADEPREIRFVCTGRLVAAKGHRIFIESLSRLAQNGVYYSVVLIGDGPERAALQSLINDRGIADRVQFAGAMDHGSTLDEVAKADVFVLASFAEGLPVALMEAMALGIPCVSTTIAAIPELIGDGSNGRLVFPANVDALSDALQNLTENPDFRALLGREARHTIEKEYNLNANLEKLAAVWRRRLGGRI</sequence>